<sequence length="84" mass="9604">MFMSLLLGKSITQKSIYQSELCFRFHPSPFTFVRHMRFTGVRQRFTGVPQRGSKLQRSALEMVILSPECVSASPECVREGNSFT</sequence>
<evidence type="ECO:0000313" key="2">
    <source>
        <dbReference type="Proteomes" id="UP000694005"/>
    </source>
</evidence>
<dbReference type="Gramene" id="A02p15300.2_BraZ1">
    <property type="protein sequence ID" value="A02p15300.2_BraZ1.CDS.1"/>
    <property type="gene ID" value="A02g15300.2_BraZ1"/>
</dbReference>
<organism evidence="1 2">
    <name type="scientific">Brassica campestris</name>
    <name type="common">Field mustard</name>
    <dbReference type="NCBI Taxonomy" id="3711"/>
    <lineage>
        <taxon>Eukaryota</taxon>
        <taxon>Viridiplantae</taxon>
        <taxon>Streptophyta</taxon>
        <taxon>Embryophyta</taxon>
        <taxon>Tracheophyta</taxon>
        <taxon>Spermatophyta</taxon>
        <taxon>Magnoliopsida</taxon>
        <taxon>eudicotyledons</taxon>
        <taxon>Gunneridae</taxon>
        <taxon>Pentapetalae</taxon>
        <taxon>rosids</taxon>
        <taxon>malvids</taxon>
        <taxon>Brassicales</taxon>
        <taxon>Brassicaceae</taxon>
        <taxon>Brassiceae</taxon>
        <taxon>Brassica</taxon>
    </lineage>
</organism>
<gene>
    <name evidence="1" type="ORF">BRAPAZ1V2_A02P15300.2</name>
</gene>
<protein>
    <submittedName>
        <fullName evidence="1">Uncharacterized protein</fullName>
    </submittedName>
</protein>
<dbReference type="AlphaFoldDB" id="A0A8D9H475"/>
<dbReference type="EMBL" id="LS974618">
    <property type="protein sequence ID" value="CAG7892578.1"/>
    <property type="molecule type" value="Genomic_DNA"/>
</dbReference>
<accession>A0A8D9H475</accession>
<dbReference type="Proteomes" id="UP000694005">
    <property type="component" value="Chromosome A02"/>
</dbReference>
<name>A0A8D9H475_BRACM</name>
<proteinExistence type="predicted"/>
<reference evidence="1 2" key="1">
    <citation type="submission" date="2021-07" db="EMBL/GenBank/DDBJ databases">
        <authorList>
            <consortium name="Genoscope - CEA"/>
            <person name="William W."/>
        </authorList>
    </citation>
    <scope>NUCLEOTIDE SEQUENCE [LARGE SCALE GENOMIC DNA]</scope>
</reference>
<evidence type="ECO:0000313" key="1">
    <source>
        <dbReference type="EMBL" id="CAG7892578.1"/>
    </source>
</evidence>